<dbReference type="GO" id="GO:0016705">
    <property type="term" value="F:oxidoreductase activity, acting on paired donors, with incorporation or reduction of molecular oxygen"/>
    <property type="evidence" value="ECO:0007669"/>
    <property type="project" value="InterPro"/>
</dbReference>
<evidence type="ECO:0000259" key="3">
    <source>
        <dbReference type="Pfam" id="PF00296"/>
    </source>
</evidence>
<name>A0A6J6ZD13_9ZZZZ</name>
<gene>
    <name evidence="4" type="ORF">UFOPK3004_01750</name>
</gene>
<protein>
    <submittedName>
        <fullName evidence="4">Unannotated protein</fullName>
    </submittedName>
</protein>
<proteinExistence type="predicted"/>
<dbReference type="AlphaFoldDB" id="A0A6J6ZD13"/>
<dbReference type="Pfam" id="PF00296">
    <property type="entry name" value="Bac_luciferase"/>
    <property type="match status" value="1"/>
</dbReference>
<organism evidence="4">
    <name type="scientific">freshwater metagenome</name>
    <dbReference type="NCBI Taxonomy" id="449393"/>
    <lineage>
        <taxon>unclassified sequences</taxon>
        <taxon>metagenomes</taxon>
        <taxon>ecological metagenomes</taxon>
    </lineage>
</organism>
<dbReference type="InterPro" id="IPR036661">
    <property type="entry name" value="Luciferase-like_sf"/>
</dbReference>
<dbReference type="Gene3D" id="3.20.20.30">
    <property type="entry name" value="Luciferase-like domain"/>
    <property type="match status" value="1"/>
</dbReference>
<accession>A0A6J6ZD13</accession>
<sequence length="347" mass="38571">MKFGIMNLLPFAEGKSSADIFRETLEETAYAEELGFDSVWLAEHHFSRYGILGNPLVLGAAIAERTKRIRIGTAVVIAPFYDPIRLAEDAALVDALSGGRLDLGIGRGYQPIEFNGFGISQEEASARTEEIIDILKLAWAEGSFSYSGKYYNYNDLTVYPKPVQQGGVPIWRAAVSQNTFNAVGQTGTPILTSPNFTPLPIVRKQYNVYRQALQDGGFDVESYDFPMMQQVYVGTSEQDAYDTPRKHSEWFYKMLGSLVPGEAGKAVKGYEGYETLKANIADIDYDQIVAEGANFGTSASVNEKIRVLRDDIGVSHYIGWFNVGGLDHKKVMESMKRFADDVMPNFR</sequence>
<keyword evidence="1" id="KW-0560">Oxidoreductase</keyword>
<dbReference type="SUPFAM" id="SSF51679">
    <property type="entry name" value="Bacterial luciferase-like"/>
    <property type="match status" value="1"/>
</dbReference>
<evidence type="ECO:0000256" key="1">
    <source>
        <dbReference type="ARBA" id="ARBA00023002"/>
    </source>
</evidence>
<feature type="domain" description="Luciferase-like" evidence="3">
    <location>
        <begin position="1"/>
        <end position="314"/>
    </location>
</feature>
<reference evidence="4" key="1">
    <citation type="submission" date="2020-05" db="EMBL/GenBank/DDBJ databases">
        <authorList>
            <person name="Chiriac C."/>
            <person name="Salcher M."/>
            <person name="Ghai R."/>
            <person name="Kavagutti S V."/>
        </authorList>
    </citation>
    <scope>NUCLEOTIDE SEQUENCE</scope>
</reference>
<dbReference type="PANTHER" id="PTHR30137:SF8">
    <property type="entry name" value="BLR5498 PROTEIN"/>
    <property type="match status" value="1"/>
</dbReference>
<dbReference type="InterPro" id="IPR011251">
    <property type="entry name" value="Luciferase-like_dom"/>
</dbReference>
<evidence type="ECO:0000256" key="2">
    <source>
        <dbReference type="ARBA" id="ARBA00023033"/>
    </source>
</evidence>
<dbReference type="GO" id="GO:0005829">
    <property type="term" value="C:cytosol"/>
    <property type="evidence" value="ECO:0007669"/>
    <property type="project" value="TreeGrafter"/>
</dbReference>
<dbReference type="PANTHER" id="PTHR30137">
    <property type="entry name" value="LUCIFERASE-LIKE MONOOXYGENASE"/>
    <property type="match status" value="1"/>
</dbReference>
<dbReference type="InterPro" id="IPR050766">
    <property type="entry name" value="Bact_Lucif_Oxidored"/>
</dbReference>
<keyword evidence="2" id="KW-0503">Monooxygenase</keyword>
<dbReference type="GO" id="GO:0004497">
    <property type="term" value="F:monooxygenase activity"/>
    <property type="evidence" value="ECO:0007669"/>
    <property type="project" value="UniProtKB-KW"/>
</dbReference>
<dbReference type="EMBL" id="CAFAAL010000224">
    <property type="protein sequence ID" value="CAB4819399.1"/>
    <property type="molecule type" value="Genomic_DNA"/>
</dbReference>
<evidence type="ECO:0000313" key="4">
    <source>
        <dbReference type="EMBL" id="CAB4819399.1"/>
    </source>
</evidence>